<reference evidence="1" key="1">
    <citation type="submission" date="2023-05" db="EMBL/GenBank/DDBJ databases">
        <authorList>
            <person name="Huff M."/>
        </authorList>
    </citation>
    <scope>NUCLEOTIDE SEQUENCE</scope>
</reference>
<accession>A0AAD2E148</accession>
<proteinExistence type="predicted"/>
<dbReference type="Proteomes" id="UP000834106">
    <property type="component" value="Chromosome 12"/>
</dbReference>
<organism evidence="1 2">
    <name type="scientific">Fraxinus pennsylvanica</name>
    <dbReference type="NCBI Taxonomy" id="56036"/>
    <lineage>
        <taxon>Eukaryota</taxon>
        <taxon>Viridiplantae</taxon>
        <taxon>Streptophyta</taxon>
        <taxon>Embryophyta</taxon>
        <taxon>Tracheophyta</taxon>
        <taxon>Spermatophyta</taxon>
        <taxon>Magnoliopsida</taxon>
        <taxon>eudicotyledons</taxon>
        <taxon>Gunneridae</taxon>
        <taxon>Pentapetalae</taxon>
        <taxon>asterids</taxon>
        <taxon>lamiids</taxon>
        <taxon>Lamiales</taxon>
        <taxon>Oleaceae</taxon>
        <taxon>Oleeae</taxon>
        <taxon>Fraxinus</taxon>
    </lineage>
</organism>
<dbReference type="PANTHER" id="PTHR31265">
    <property type="entry name" value="OS02G0527500 PROTEIN-RELATED"/>
    <property type="match status" value="1"/>
</dbReference>
<dbReference type="AlphaFoldDB" id="A0AAD2E148"/>
<keyword evidence="2" id="KW-1185">Reference proteome</keyword>
<dbReference type="InterPro" id="IPR052437">
    <property type="entry name" value="Pectin_Meth_Modulator"/>
</dbReference>
<dbReference type="PANTHER" id="PTHR31265:SF3">
    <property type="entry name" value="OS02G0205200 PROTEIN"/>
    <property type="match status" value="1"/>
</dbReference>
<dbReference type="EMBL" id="OU503047">
    <property type="protein sequence ID" value="CAI9772333.1"/>
    <property type="molecule type" value="Genomic_DNA"/>
</dbReference>
<evidence type="ECO:0000313" key="2">
    <source>
        <dbReference type="Proteomes" id="UP000834106"/>
    </source>
</evidence>
<sequence>MVESLKAIKYIDSDHFLVSQGKRAIELVGGKESTIAQVARTTVGKTYELAFYVGDTSNSSEGSMIVEAFAGRETIKIPCKSKGKGGFKRAMLHFEAIVRGLRIVDDELLYGRCTAAAPIPEMVGFYP</sequence>
<gene>
    <name evidence="1" type="ORF">FPE_LOCUS19763</name>
</gene>
<protein>
    <submittedName>
        <fullName evidence="1">Uncharacterized protein</fullName>
    </submittedName>
</protein>
<name>A0AAD2E148_9LAMI</name>
<evidence type="ECO:0000313" key="1">
    <source>
        <dbReference type="EMBL" id="CAI9772333.1"/>
    </source>
</evidence>